<organism evidence="4 5">
    <name type="scientific">Rhizobium paknamense</name>
    <dbReference type="NCBI Taxonomy" id="1206817"/>
    <lineage>
        <taxon>Bacteria</taxon>
        <taxon>Pseudomonadati</taxon>
        <taxon>Pseudomonadota</taxon>
        <taxon>Alphaproteobacteria</taxon>
        <taxon>Hyphomicrobiales</taxon>
        <taxon>Rhizobiaceae</taxon>
        <taxon>Rhizobium/Agrobacterium group</taxon>
        <taxon>Rhizobium</taxon>
    </lineage>
</organism>
<keyword evidence="1" id="KW-1133">Transmembrane helix</keyword>
<feature type="transmembrane region" description="Helical" evidence="1">
    <location>
        <begin position="42"/>
        <end position="64"/>
    </location>
</feature>
<dbReference type="CDD" id="cd01948">
    <property type="entry name" value="EAL"/>
    <property type="match status" value="1"/>
</dbReference>
<dbReference type="SUPFAM" id="SSF55073">
    <property type="entry name" value="Nucleotide cyclase"/>
    <property type="match status" value="1"/>
</dbReference>
<comment type="caution">
    <text evidence="4">The sequence shown here is derived from an EMBL/GenBank/DDBJ whole genome shotgun (WGS) entry which is preliminary data.</text>
</comment>
<dbReference type="InterPro" id="IPR043128">
    <property type="entry name" value="Rev_trsase/Diguanyl_cyclase"/>
</dbReference>
<dbReference type="Gene3D" id="3.30.70.270">
    <property type="match status" value="1"/>
</dbReference>
<evidence type="ECO:0000313" key="4">
    <source>
        <dbReference type="EMBL" id="MDQ0457647.1"/>
    </source>
</evidence>
<reference evidence="4 5" key="1">
    <citation type="submission" date="2023-07" db="EMBL/GenBank/DDBJ databases">
        <title>Genomic Encyclopedia of Type Strains, Phase IV (KMG-IV): sequencing the most valuable type-strain genomes for metagenomic binning, comparative biology and taxonomic classification.</title>
        <authorList>
            <person name="Goeker M."/>
        </authorList>
    </citation>
    <scope>NUCLEOTIDE SEQUENCE [LARGE SCALE GENOMIC DNA]</scope>
    <source>
        <strain evidence="4 5">DSM 100301</strain>
    </source>
</reference>
<dbReference type="SUPFAM" id="SSF141868">
    <property type="entry name" value="EAL domain-like"/>
    <property type="match status" value="1"/>
</dbReference>
<proteinExistence type="predicted"/>
<feature type="transmembrane region" description="Helical" evidence="1">
    <location>
        <begin position="137"/>
        <end position="155"/>
    </location>
</feature>
<name>A0ABU0IHE0_9HYPH</name>
<dbReference type="InterPro" id="IPR001633">
    <property type="entry name" value="EAL_dom"/>
</dbReference>
<accession>A0ABU0IHE0</accession>
<dbReference type="InterPro" id="IPR029787">
    <property type="entry name" value="Nucleotide_cyclase"/>
</dbReference>
<keyword evidence="1" id="KW-0472">Membrane</keyword>
<evidence type="ECO:0000313" key="5">
    <source>
        <dbReference type="Proteomes" id="UP001235269"/>
    </source>
</evidence>
<evidence type="ECO:0000256" key="1">
    <source>
        <dbReference type="SAM" id="Phobius"/>
    </source>
</evidence>
<dbReference type="SMART" id="SM00267">
    <property type="entry name" value="GGDEF"/>
    <property type="match status" value="1"/>
</dbReference>
<dbReference type="EMBL" id="JAUSWH010000017">
    <property type="protein sequence ID" value="MDQ0457647.1"/>
    <property type="molecule type" value="Genomic_DNA"/>
</dbReference>
<gene>
    <name evidence="4" type="ORF">QO005_004005</name>
</gene>
<dbReference type="InterPro" id="IPR052155">
    <property type="entry name" value="Biofilm_reg_signaling"/>
</dbReference>
<dbReference type="InterPro" id="IPR000160">
    <property type="entry name" value="GGDEF_dom"/>
</dbReference>
<evidence type="ECO:0000259" key="3">
    <source>
        <dbReference type="PROSITE" id="PS50887"/>
    </source>
</evidence>
<sequence length="675" mass="72277">MAMSDEDPFWSERCTEAGHNGQKGIINMKFEQQIRAAQADSVLAVLTLSFLANSFIALTTAAVLWLKEPAIYQAIWLAGILTLNTLRHILAARLRRRDIVRSDPHAVLNHLTIGAFASGCLWAFAPFLGLGLSSDGAEGYVIFIIAGISAGAIIQTTAYSRIAIAFGAPAMLATVASLLLEPSTVNLVIAADVLLLMVMMFRSSRMSELNFISSQADRLKAINLAASLSRSNLELEILASRDPLTGLGNRAAFNLRLQQMLGQTEGAVPAALLIIDLDRFKLINDTMGHTAGDIVLTEFARRLFAIAAPEHLVARLGGDEFAVVIEGEDAAARALALGGEILDLTSRPVMIGDRQVTVGSSVGLAHVPEHATTAEAIFACADIALYAAKEHGRRRLRVFSPDMKQRLDRQKQIELGLEQALAAGEVEVFFQPQVELSGETITGFEALVRWDHPALGPINPPEIVQAAHALHISEQLTRHVASEAAALILRLPALGLAGSSIAINVSPREFSMYSLSNTLGEVARAAGISPSQMEIEITEEATLDTAAAGSELGLLEKAGFRLAVDDFGMGHSSLAHLVGLKVDRLKIDRSFVNGIATSRQNQAMVSALVGMGHALSIDIVVEGVETPEDAEVLRMLGCRFAQGYLFGIPMSAKALPNWLAARFAPPTLETLADSR</sequence>
<dbReference type="CDD" id="cd01949">
    <property type="entry name" value="GGDEF"/>
    <property type="match status" value="1"/>
</dbReference>
<dbReference type="NCBIfam" id="TIGR00254">
    <property type="entry name" value="GGDEF"/>
    <property type="match status" value="1"/>
</dbReference>
<dbReference type="RefSeq" id="WP_307159773.1">
    <property type="nucleotide sequence ID" value="NZ_JAUSWH010000017.1"/>
</dbReference>
<keyword evidence="5" id="KW-1185">Reference proteome</keyword>
<dbReference type="Pfam" id="PF00990">
    <property type="entry name" value="GGDEF"/>
    <property type="match status" value="1"/>
</dbReference>
<dbReference type="SMART" id="SM00052">
    <property type="entry name" value="EAL"/>
    <property type="match status" value="1"/>
</dbReference>
<feature type="domain" description="GGDEF" evidence="3">
    <location>
        <begin position="268"/>
        <end position="401"/>
    </location>
</feature>
<dbReference type="Pfam" id="PF00563">
    <property type="entry name" value="EAL"/>
    <property type="match status" value="1"/>
</dbReference>
<protein>
    <submittedName>
        <fullName evidence="4">Diguanylate cyclase (GGDEF)-like protein</fullName>
    </submittedName>
</protein>
<feature type="transmembrane region" description="Helical" evidence="1">
    <location>
        <begin position="185"/>
        <end position="201"/>
    </location>
</feature>
<feature type="transmembrane region" description="Helical" evidence="1">
    <location>
        <begin position="107"/>
        <end position="125"/>
    </location>
</feature>
<dbReference type="InterPro" id="IPR035919">
    <property type="entry name" value="EAL_sf"/>
</dbReference>
<dbReference type="PANTHER" id="PTHR44757">
    <property type="entry name" value="DIGUANYLATE CYCLASE DGCP"/>
    <property type="match status" value="1"/>
</dbReference>
<feature type="domain" description="EAL" evidence="2">
    <location>
        <begin position="410"/>
        <end position="663"/>
    </location>
</feature>
<feature type="transmembrane region" description="Helical" evidence="1">
    <location>
        <begin position="70"/>
        <end position="86"/>
    </location>
</feature>
<dbReference type="Gene3D" id="3.20.20.450">
    <property type="entry name" value="EAL domain"/>
    <property type="match status" value="1"/>
</dbReference>
<dbReference type="PROSITE" id="PS50883">
    <property type="entry name" value="EAL"/>
    <property type="match status" value="1"/>
</dbReference>
<dbReference type="PROSITE" id="PS50887">
    <property type="entry name" value="GGDEF"/>
    <property type="match status" value="1"/>
</dbReference>
<evidence type="ECO:0000259" key="2">
    <source>
        <dbReference type="PROSITE" id="PS50883"/>
    </source>
</evidence>
<dbReference type="PANTHER" id="PTHR44757:SF2">
    <property type="entry name" value="BIOFILM ARCHITECTURE MAINTENANCE PROTEIN MBAA"/>
    <property type="match status" value="1"/>
</dbReference>
<keyword evidence="1" id="KW-0812">Transmembrane</keyword>
<dbReference type="Proteomes" id="UP001235269">
    <property type="component" value="Unassembled WGS sequence"/>
</dbReference>